<evidence type="ECO:0000313" key="6">
    <source>
        <dbReference type="EMBL" id="CAK0858577.1"/>
    </source>
</evidence>
<keyword evidence="3" id="KW-0378">Hydrolase</keyword>
<protein>
    <recommendedName>
        <fullName evidence="5">Exonuclease domain-containing protein</fullName>
    </recommendedName>
</protein>
<organism evidence="6 7">
    <name type="scientific">Prorocentrum cordatum</name>
    <dbReference type="NCBI Taxonomy" id="2364126"/>
    <lineage>
        <taxon>Eukaryota</taxon>
        <taxon>Sar</taxon>
        <taxon>Alveolata</taxon>
        <taxon>Dinophyceae</taxon>
        <taxon>Prorocentrales</taxon>
        <taxon>Prorocentraceae</taxon>
        <taxon>Prorocentrum</taxon>
    </lineage>
</organism>
<keyword evidence="7" id="KW-1185">Reference proteome</keyword>
<dbReference type="SUPFAM" id="SSF56219">
    <property type="entry name" value="DNase I-like"/>
    <property type="match status" value="1"/>
</dbReference>
<dbReference type="Proteomes" id="UP001189429">
    <property type="component" value="Unassembled WGS sequence"/>
</dbReference>
<dbReference type="InterPro" id="IPR036397">
    <property type="entry name" value="RNaseH_sf"/>
</dbReference>
<evidence type="ECO:0000256" key="2">
    <source>
        <dbReference type="ARBA" id="ARBA00022722"/>
    </source>
</evidence>
<dbReference type="InterPro" id="IPR036691">
    <property type="entry name" value="Endo/exonu/phosph_ase_sf"/>
</dbReference>
<name>A0ABN9UG32_9DINO</name>
<comment type="caution">
    <text evidence="6">The sequence shown here is derived from an EMBL/GenBank/DDBJ whole genome shotgun (WGS) entry which is preliminary data.</text>
</comment>
<dbReference type="SMART" id="SM00479">
    <property type="entry name" value="EXOIII"/>
    <property type="match status" value="1"/>
</dbReference>
<keyword evidence="1" id="KW-0698">rRNA processing</keyword>
<dbReference type="SUPFAM" id="SSF53098">
    <property type="entry name" value="Ribonuclease H-like"/>
    <property type="match status" value="1"/>
</dbReference>
<dbReference type="Gene3D" id="3.30.420.10">
    <property type="entry name" value="Ribonuclease H-like superfamily/Ribonuclease H"/>
    <property type="match status" value="1"/>
</dbReference>
<keyword evidence="2" id="KW-0540">Nuclease</keyword>
<evidence type="ECO:0000256" key="1">
    <source>
        <dbReference type="ARBA" id="ARBA00022552"/>
    </source>
</evidence>
<reference evidence="6" key="1">
    <citation type="submission" date="2023-10" db="EMBL/GenBank/DDBJ databases">
        <authorList>
            <person name="Chen Y."/>
            <person name="Shah S."/>
            <person name="Dougan E. K."/>
            <person name="Thang M."/>
            <person name="Chan C."/>
        </authorList>
    </citation>
    <scope>NUCLEOTIDE SEQUENCE [LARGE SCALE GENOMIC DNA]</scope>
</reference>
<dbReference type="EMBL" id="CAUYUJ010015826">
    <property type="protein sequence ID" value="CAK0858577.1"/>
    <property type="molecule type" value="Genomic_DNA"/>
</dbReference>
<dbReference type="PANTHER" id="PTHR12801">
    <property type="entry name" value="RNA EXONUCLEASE REXO1 / RECO3 FAMILY MEMBER-RELATED"/>
    <property type="match status" value="1"/>
</dbReference>
<dbReference type="InterPro" id="IPR013520">
    <property type="entry name" value="Ribonucl_H"/>
</dbReference>
<evidence type="ECO:0000313" key="7">
    <source>
        <dbReference type="Proteomes" id="UP001189429"/>
    </source>
</evidence>
<evidence type="ECO:0000256" key="3">
    <source>
        <dbReference type="ARBA" id="ARBA00022801"/>
    </source>
</evidence>
<accession>A0ABN9UG32</accession>
<evidence type="ECO:0000259" key="5">
    <source>
        <dbReference type="SMART" id="SM00479"/>
    </source>
</evidence>
<gene>
    <name evidence="6" type="ORF">PCOR1329_LOCUS48252</name>
</gene>
<dbReference type="InterPro" id="IPR047021">
    <property type="entry name" value="REXO1/3/4-like"/>
</dbReference>
<dbReference type="PANTHER" id="PTHR12801:SF45">
    <property type="entry name" value="RNA EXONUCLEASE 4"/>
    <property type="match status" value="1"/>
</dbReference>
<sequence>MRAARPAAAAEGGGHAGEECRRGLRPRAVALDCEMVGIGPRGKRSALAWVAVVDRRGRLLLDVHVRPDAEVTDWRTAITGLDASSFAPAAAAGELEQGSAAPGACGRRAGGRAVLGTEEAVRRTNSLLDGAVVVGHDLRHDFRLLRRFHHRRLLLRDTAFCPLLKAGLDGRSHAGPPSLRALVHAKCLGRAHCVVLLLVLALQILFKQQHVRTEMEQLRRQLHIAETTVPIKDLVSAMEWDRDPDGSIFLANTEPNVTIENIKNQLKSWMEEAGFEEQHWSVIGNTPGRRFKVQMSGDANAVMRKVKQAQRNLRQDGEWRQFSTPTIEGGQSRQEPMMVIYNMHNFGLDEATAQTLMRIIAAEAEIAAGNPHRSTVMPMGDFNFHEKAAMYIATPEIDKGLLDQMRHREGGEQWLGALAGLVELDPEQPTRYVADGERLSQLDKVFISTPGWLLLDWAMSATVLDRPEELLGRGISDHAEFSPFLQKQIEALLEMHAPSWKHIPVLPMAEYLGAWIGPAANNEMWARIFLEWVGVVNAITKQQMLQQAEVER</sequence>
<comment type="function">
    <text evidence="4">Exoribonuclease involved in ribosome biosynthesis. Involved in the processing of ITS1, the internal transcribed spacer localized between the 18S and 5.8S rRNAs.</text>
</comment>
<feature type="domain" description="Exonuclease" evidence="5">
    <location>
        <begin position="27"/>
        <end position="209"/>
    </location>
</feature>
<evidence type="ECO:0000256" key="4">
    <source>
        <dbReference type="ARBA" id="ARBA00025599"/>
    </source>
</evidence>
<dbReference type="InterPro" id="IPR012337">
    <property type="entry name" value="RNaseH-like_sf"/>
</dbReference>
<proteinExistence type="predicted"/>